<dbReference type="InterPro" id="IPR026374">
    <property type="entry name" value="Cyano_PEP"/>
</dbReference>
<dbReference type="AlphaFoldDB" id="A0A1Z4JEB6"/>
<evidence type="ECO:0000313" key="2">
    <source>
        <dbReference type="EMBL" id="BAY54817.1"/>
    </source>
</evidence>
<gene>
    <name evidence="2" type="ORF">NIES2135_16350</name>
</gene>
<dbReference type="EMBL" id="AP018203">
    <property type="protein sequence ID" value="BAY54817.1"/>
    <property type="molecule type" value="Genomic_DNA"/>
</dbReference>
<protein>
    <recommendedName>
        <fullName evidence="4">PEP-CTERM protein-sorting domain-containing protein</fullName>
    </recommendedName>
</protein>
<keyword evidence="1" id="KW-0732">Signal</keyword>
<dbReference type="NCBIfam" id="TIGR02595">
    <property type="entry name" value="PEP_CTERM"/>
    <property type="match status" value="1"/>
</dbReference>
<feature type="signal peptide" evidence="1">
    <location>
        <begin position="1"/>
        <end position="27"/>
    </location>
</feature>
<dbReference type="Proteomes" id="UP000217895">
    <property type="component" value="Chromosome"/>
</dbReference>
<proteinExistence type="predicted"/>
<organism evidence="2 3">
    <name type="scientific">Leptolyngbya boryana NIES-2135</name>
    <dbReference type="NCBI Taxonomy" id="1973484"/>
    <lineage>
        <taxon>Bacteria</taxon>
        <taxon>Bacillati</taxon>
        <taxon>Cyanobacteriota</taxon>
        <taxon>Cyanophyceae</taxon>
        <taxon>Leptolyngbyales</taxon>
        <taxon>Leptolyngbyaceae</taxon>
        <taxon>Leptolyngbya group</taxon>
        <taxon>Leptolyngbya</taxon>
    </lineage>
</organism>
<dbReference type="NCBIfam" id="TIGR04155">
    <property type="entry name" value="cyano_PEP"/>
    <property type="match status" value="1"/>
</dbReference>
<accession>A0A1Z4JEB6</accession>
<evidence type="ECO:0000313" key="3">
    <source>
        <dbReference type="Proteomes" id="UP000217895"/>
    </source>
</evidence>
<feature type="chain" id="PRO_5011118619" description="PEP-CTERM protein-sorting domain-containing protein" evidence="1">
    <location>
        <begin position="28"/>
        <end position="237"/>
    </location>
</feature>
<dbReference type="InterPro" id="IPR013424">
    <property type="entry name" value="Ice-binding_C"/>
</dbReference>
<keyword evidence="3" id="KW-1185">Reference proteome</keyword>
<name>A0A1Z4JEB6_LEPBY</name>
<evidence type="ECO:0008006" key="4">
    <source>
        <dbReference type="Google" id="ProtNLM"/>
    </source>
</evidence>
<sequence>MKFVKGLLSVTALSAIAIISHTGSAQAISFSITHGAPGAGGVTNQGAYSDLQLPGTKTVDFNSGSVPTTGFAKYSFQKNNGSSSVRSDVWAPAGVSGQVNTSKYLAVFAGNDVTIDLANHLDYFGINWGAMSPGNVFSFFDGNRLIQTIGYNDVNPLAEVRASQHGNEGNGFVHFTATQKNQYFNRIVISQIGGGGFESDNHSFRMASVPEPTAILGLTAVGGALLLKRKKQTQIEE</sequence>
<reference evidence="2 3" key="1">
    <citation type="submission" date="2017-06" db="EMBL/GenBank/DDBJ databases">
        <title>Genome sequencing of cyanobaciteial culture collection at National Institute for Environmental Studies (NIES).</title>
        <authorList>
            <person name="Hirose Y."/>
            <person name="Shimura Y."/>
            <person name="Fujisawa T."/>
            <person name="Nakamura Y."/>
            <person name="Kawachi M."/>
        </authorList>
    </citation>
    <scope>NUCLEOTIDE SEQUENCE [LARGE SCALE GENOMIC DNA]</scope>
    <source>
        <strain evidence="2 3">NIES-2135</strain>
    </source>
</reference>
<evidence type="ECO:0000256" key="1">
    <source>
        <dbReference type="SAM" id="SignalP"/>
    </source>
</evidence>